<evidence type="ECO:0000256" key="1">
    <source>
        <dbReference type="SAM" id="MobiDB-lite"/>
    </source>
</evidence>
<comment type="caution">
    <text evidence="3">The sequence shown here is derived from an EMBL/GenBank/DDBJ whole genome shotgun (WGS) entry which is preliminary data.</text>
</comment>
<feature type="region of interest" description="Disordered" evidence="1">
    <location>
        <begin position="19"/>
        <end position="70"/>
    </location>
</feature>
<reference evidence="4" key="1">
    <citation type="journal article" date="2023" name="Mar. Drugs">
        <title>Gemmata algarum, a Novel Planctomycete Isolated from an Algal Mat, Displays Antimicrobial Activity.</title>
        <authorList>
            <person name="Kumar G."/>
            <person name="Kallscheuer N."/>
            <person name="Kashif M."/>
            <person name="Ahamad S."/>
            <person name="Jagadeeshwari U."/>
            <person name="Pannikurungottu S."/>
            <person name="Haufschild T."/>
            <person name="Kabuu M."/>
            <person name="Sasikala C."/>
            <person name="Jogler C."/>
            <person name="Ramana C."/>
        </authorList>
    </citation>
    <scope>NUCLEOTIDE SEQUENCE [LARGE SCALE GENOMIC DNA]</scope>
    <source>
        <strain evidence="4">JC673</strain>
    </source>
</reference>
<protein>
    <recommendedName>
        <fullName evidence="5">Lipoprotein</fullName>
    </recommendedName>
</protein>
<accession>A0ABU5F918</accession>
<sequence length="70" mass="7230">MTRYVLALPLLALVLGCGGGDLPTTSDPDAIKREQERLSGGAGGPKSAPKGAKDDAIRREQERLGGKGGR</sequence>
<proteinExistence type="predicted"/>
<keyword evidence="4" id="KW-1185">Reference proteome</keyword>
<evidence type="ECO:0000313" key="3">
    <source>
        <dbReference type="EMBL" id="MDY3563252.1"/>
    </source>
</evidence>
<evidence type="ECO:0000313" key="4">
    <source>
        <dbReference type="Proteomes" id="UP001272242"/>
    </source>
</evidence>
<evidence type="ECO:0008006" key="5">
    <source>
        <dbReference type="Google" id="ProtNLM"/>
    </source>
</evidence>
<feature type="signal peptide" evidence="2">
    <location>
        <begin position="1"/>
        <end position="19"/>
    </location>
</feature>
<feature type="chain" id="PRO_5045413742" description="Lipoprotein" evidence="2">
    <location>
        <begin position="20"/>
        <end position="70"/>
    </location>
</feature>
<keyword evidence="2" id="KW-0732">Signal</keyword>
<evidence type="ECO:0000256" key="2">
    <source>
        <dbReference type="SAM" id="SignalP"/>
    </source>
</evidence>
<organism evidence="3 4">
    <name type="scientific">Gemmata algarum</name>
    <dbReference type="NCBI Taxonomy" id="2975278"/>
    <lineage>
        <taxon>Bacteria</taxon>
        <taxon>Pseudomonadati</taxon>
        <taxon>Planctomycetota</taxon>
        <taxon>Planctomycetia</taxon>
        <taxon>Gemmatales</taxon>
        <taxon>Gemmataceae</taxon>
        <taxon>Gemmata</taxon>
    </lineage>
</organism>
<name>A0ABU5F918_9BACT</name>
<gene>
    <name evidence="3" type="ORF">R5W23_004752</name>
</gene>
<dbReference type="Proteomes" id="UP001272242">
    <property type="component" value="Unassembled WGS sequence"/>
</dbReference>
<feature type="compositionally biased region" description="Basic and acidic residues" evidence="1">
    <location>
        <begin position="51"/>
        <end position="70"/>
    </location>
</feature>
<dbReference type="RefSeq" id="WP_320689479.1">
    <property type="nucleotide sequence ID" value="NZ_JAXBLV010000233.1"/>
</dbReference>
<dbReference type="EMBL" id="JAXBLV010000233">
    <property type="protein sequence ID" value="MDY3563252.1"/>
    <property type="molecule type" value="Genomic_DNA"/>
</dbReference>
<dbReference type="PROSITE" id="PS51257">
    <property type="entry name" value="PROKAR_LIPOPROTEIN"/>
    <property type="match status" value="1"/>
</dbReference>